<keyword evidence="5" id="KW-1185">Reference proteome</keyword>
<dbReference type="OrthoDB" id="9810250at2"/>
<dbReference type="PANTHER" id="PTHR43479">
    <property type="entry name" value="ACREF/ENVCD OPERON REPRESSOR-RELATED"/>
    <property type="match status" value="1"/>
</dbReference>
<dbReference type="eggNOG" id="COG1309">
    <property type="taxonomic scope" value="Bacteria"/>
</dbReference>
<feature type="domain" description="HTH tetR-type" evidence="3">
    <location>
        <begin position="8"/>
        <end position="68"/>
    </location>
</feature>
<dbReference type="Proteomes" id="UP000051820">
    <property type="component" value="Unassembled WGS sequence"/>
</dbReference>
<gene>
    <name evidence="4" type="ORF">FD16_GL000512</name>
</gene>
<organism evidence="4 5">
    <name type="scientific">Paucilactobacillus suebicus DSM 5007 = KCTC 3549</name>
    <dbReference type="NCBI Taxonomy" id="1423807"/>
    <lineage>
        <taxon>Bacteria</taxon>
        <taxon>Bacillati</taxon>
        <taxon>Bacillota</taxon>
        <taxon>Bacilli</taxon>
        <taxon>Lactobacillales</taxon>
        <taxon>Lactobacillaceae</taxon>
        <taxon>Paucilactobacillus</taxon>
    </lineage>
</organism>
<feature type="DNA-binding region" description="H-T-H motif" evidence="2">
    <location>
        <begin position="31"/>
        <end position="50"/>
    </location>
</feature>
<reference evidence="4 5" key="1">
    <citation type="journal article" date="2015" name="Genome Announc.">
        <title>Expanding the biotechnology potential of lactobacilli through comparative genomics of 213 strains and associated genera.</title>
        <authorList>
            <person name="Sun Z."/>
            <person name="Harris H.M."/>
            <person name="McCann A."/>
            <person name="Guo C."/>
            <person name="Argimon S."/>
            <person name="Zhang W."/>
            <person name="Yang X."/>
            <person name="Jeffery I.B."/>
            <person name="Cooney J.C."/>
            <person name="Kagawa T.F."/>
            <person name="Liu W."/>
            <person name="Song Y."/>
            <person name="Salvetti E."/>
            <person name="Wrobel A."/>
            <person name="Rasinkangas P."/>
            <person name="Parkhill J."/>
            <person name="Rea M.C."/>
            <person name="O'Sullivan O."/>
            <person name="Ritari J."/>
            <person name="Douillard F.P."/>
            <person name="Paul Ross R."/>
            <person name="Yang R."/>
            <person name="Briner A.E."/>
            <person name="Felis G.E."/>
            <person name="de Vos W.M."/>
            <person name="Barrangou R."/>
            <person name="Klaenhammer T.R."/>
            <person name="Caufield P.W."/>
            <person name="Cui Y."/>
            <person name="Zhang H."/>
            <person name="O'Toole P.W."/>
        </authorList>
    </citation>
    <scope>NUCLEOTIDE SEQUENCE [LARGE SCALE GENOMIC DNA]</scope>
    <source>
        <strain evidence="4 5">DSM 5007</strain>
    </source>
</reference>
<dbReference type="PROSITE" id="PS50977">
    <property type="entry name" value="HTH_TETR_2"/>
    <property type="match status" value="1"/>
</dbReference>
<sequence length="176" mass="20232">MSPKELKQKKLEDTHKALMTLMANEKIEDISITELCDLAGVSRTYFYHHFTSMDDVISEFQVSSIVAYMRALPSKQILDLSTMMQHYFRLNQESYEDTLILIRAGKESVLIKAFKSVYLYLFDKNRISKSQLTNNKYWADFIAGAVVNMMVAWLQDGMTESATAMGENVAKFLSRN</sequence>
<dbReference type="GO" id="GO:0003677">
    <property type="term" value="F:DNA binding"/>
    <property type="evidence" value="ECO:0007669"/>
    <property type="project" value="UniProtKB-UniRule"/>
</dbReference>
<evidence type="ECO:0000256" key="1">
    <source>
        <dbReference type="ARBA" id="ARBA00023125"/>
    </source>
</evidence>
<dbReference type="PATRIC" id="fig|1423807.3.peg.520"/>
<evidence type="ECO:0000313" key="5">
    <source>
        <dbReference type="Proteomes" id="UP000051820"/>
    </source>
</evidence>
<proteinExistence type="predicted"/>
<dbReference type="InterPro" id="IPR001647">
    <property type="entry name" value="HTH_TetR"/>
</dbReference>
<dbReference type="InterPro" id="IPR050624">
    <property type="entry name" value="HTH-type_Tx_Regulator"/>
</dbReference>
<evidence type="ECO:0000256" key="2">
    <source>
        <dbReference type="PROSITE-ProRule" id="PRU00335"/>
    </source>
</evidence>
<dbReference type="PANTHER" id="PTHR43479:SF11">
    <property type="entry name" value="ACREF_ENVCD OPERON REPRESSOR-RELATED"/>
    <property type="match status" value="1"/>
</dbReference>
<dbReference type="Pfam" id="PF14278">
    <property type="entry name" value="TetR_C_8"/>
    <property type="match status" value="1"/>
</dbReference>
<protein>
    <submittedName>
        <fullName evidence="4">Transcription regulator</fullName>
    </submittedName>
</protein>
<dbReference type="EMBL" id="AZGF01000014">
    <property type="protein sequence ID" value="KRM11840.1"/>
    <property type="molecule type" value="Genomic_DNA"/>
</dbReference>
<dbReference type="RefSeq" id="WP_010622683.1">
    <property type="nucleotide sequence ID" value="NZ_AZGF01000014.1"/>
</dbReference>
<dbReference type="STRING" id="1423807.FD16_GL000512"/>
<keyword evidence="1 2" id="KW-0238">DNA-binding</keyword>
<evidence type="ECO:0000313" key="4">
    <source>
        <dbReference type="EMBL" id="KRM11840.1"/>
    </source>
</evidence>
<evidence type="ECO:0000259" key="3">
    <source>
        <dbReference type="PROSITE" id="PS50977"/>
    </source>
</evidence>
<name>A0A0R1W1V4_9LACO</name>
<dbReference type="Gene3D" id="1.10.357.10">
    <property type="entry name" value="Tetracycline Repressor, domain 2"/>
    <property type="match status" value="1"/>
</dbReference>
<comment type="caution">
    <text evidence="4">The sequence shown here is derived from an EMBL/GenBank/DDBJ whole genome shotgun (WGS) entry which is preliminary data.</text>
</comment>
<dbReference type="SUPFAM" id="SSF46689">
    <property type="entry name" value="Homeodomain-like"/>
    <property type="match status" value="1"/>
</dbReference>
<accession>A0A0R1W1V4</accession>
<dbReference type="InterPro" id="IPR009057">
    <property type="entry name" value="Homeodomain-like_sf"/>
</dbReference>
<dbReference type="InterPro" id="IPR039532">
    <property type="entry name" value="TetR_C_Firmicutes"/>
</dbReference>
<dbReference type="AlphaFoldDB" id="A0A0R1W1V4"/>